<organism evidence="1 2">
    <name type="scientific">Gluconobacter kanchanaburiensis NBRC 103587</name>
    <dbReference type="NCBI Taxonomy" id="1307948"/>
    <lineage>
        <taxon>Bacteria</taxon>
        <taxon>Pseudomonadati</taxon>
        <taxon>Pseudomonadota</taxon>
        <taxon>Alphaproteobacteria</taxon>
        <taxon>Acetobacterales</taxon>
        <taxon>Acetobacteraceae</taxon>
        <taxon>Gluconobacter</taxon>
    </lineage>
</organism>
<evidence type="ECO:0000313" key="2">
    <source>
        <dbReference type="Proteomes" id="UP000321079"/>
    </source>
</evidence>
<keyword evidence="2" id="KW-1185">Reference proteome</keyword>
<dbReference type="AlphaFoldDB" id="A0A511B4X4"/>
<name>A0A511B4X4_9PROT</name>
<accession>A0A511B4X4</accession>
<comment type="caution">
    <text evidence="1">The sequence shown here is derived from an EMBL/GenBank/DDBJ whole genome shotgun (WGS) entry which is preliminary data.</text>
</comment>
<sequence length="206" mass="22931">MTESSPNIRLWFMDWYGWMLDHDPLKDTPTRTPFQPGRLPGLSAVVPAPLSFPCSPVMEKRVSMPRPFPELEMQELSNNRVAFFVPRSGTYLRSVPVPTPYVDYTGSTPLGWESFLPLTLNMLRGLSLIMTPGALRIENGTGDLLTAPSFEEEMTLRFGDRTFPLFLNPAALSQLGQLAAGQSASLSVTWENGAEPDILKAQRQTE</sequence>
<protein>
    <submittedName>
        <fullName evidence="1">Uncharacterized protein</fullName>
    </submittedName>
</protein>
<proteinExistence type="predicted"/>
<dbReference type="Proteomes" id="UP000321079">
    <property type="component" value="Unassembled WGS sequence"/>
</dbReference>
<dbReference type="EMBL" id="BJVA01000003">
    <property type="protein sequence ID" value="GEK95500.1"/>
    <property type="molecule type" value="Genomic_DNA"/>
</dbReference>
<gene>
    <name evidence="1" type="ORF">GKA01_06970</name>
</gene>
<evidence type="ECO:0000313" key="1">
    <source>
        <dbReference type="EMBL" id="GEK95500.1"/>
    </source>
</evidence>
<reference evidence="1 2" key="1">
    <citation type="submission" date="2019-07" db="EMBL/GenBank/DDBJ databases">
        <title>Whole genome shotgun sequence of Gluconobacter kanchanaburiensis NBRC 103587.</title>
        <authorList>
            <person name="Hosoyama A."/>
            <person name="Uohara A."/>
            <person name="Ohji S."/>
            <person name="Ichikawa N."/>
        </authorList>
    </citation>
    <scope>NUCLEOTIDE SEQUENCE [LARGE SCALE GENOMIC DNA]</scope>
    <source>
        <strain evidence="1 2">NBRC 103587</strain>
    </source>
</reference>